<dbReference type="AlphaFoldDB" id="A0A9J6FYG8"/>
<reference evidence="1 2" key="1">
    <citation type="journal article" date="2020" name="Cell">
        <title>Large-Scale Comparative Analyses of Tick Genomes Elucidate Their Genetic Diversity and Vector Capacities.</title>
        <authorList>
            <consortium name="Tick Genome and Microbiome Consortium (TIGMIC)"/>
            <person name="Jia N."/>
            <person name="Wang J."/>
            <person name="Shi W."/>
            <person name="Du L."/>
            <person name="Sun Y."/>
            <person name="Zhan W."/>
            <person name="Jiang J.F."/>
            <person name="Wang Q."/>
            <person name="Zhang B."/>
            <person name="Ji P."/>
            <person name="Bell-Sakyi L."/>
            <person name="Cui X.M."/>
            <person name="Yuan T.T."/>
            <person name="Jiang B.G."/>
            <person name="Yang W.F."/>
            <person name="Lam T.T."/>
            <person name="Chang Q.C."/>
            <person name="Ding S.J."/>
            <person name="Wang X.J."/>
            <person name="Zhu J.G."/>
            <person name="Ruan X.D."/>
            <person name="Zhao L."/>
            <person name="Wei J.T."/>
            <person name="Ye R.Z."/>
            <person name="Que T.C."/>
            <person name="Du C.H."/>
            <person name="Zhou Y.H."/>
            <person name="Cheng J.X."/>
            <person name="Dai P.F."/>
            <person name="Guo W.B."/>
            <person name="Han X.H."/>
            <person name="Huang E.J."/>
            <person name="Li L.F."/>
            <person name="Wei W."/>
            <person name="Gao Y.C."/>
            <person name="Liu J.Z."/>
            <person name="Shao H.Z."/>
            <person name="Wang X."/>
            <person name="Wang C.C."/>
            <person name="Yang T.C."/>
            <person name="Huo Q.B."/>
            <person name="Li W."/>
            <person name="Chen H.Y."/>
            <person name="Chen S.E."/>
            <person name="Zhou L.G."/>
            <person name="Ni X.B."/>
            <person name="Tian J.H."/>
            <person name="Sheng Y."/>
            <person name="Liu T."/>
            <person name="Pan Y.S."/>
            <person name="Xia L.Y."/>
            <person name="Li J."/>
            <person name="Zhao F."/>
            <person name="Cao W.C."/>
        </authorList>
    </citation>
    <scope>NUCLEOTIDE SEQUENCE [LARGE SCALE GENOMIC DNA]</scope>
    <source>
        <strain evidence="1">HaeL-2018</strain>
    </source>
</reference>
<organism evidence="1 2">
    <name type="scientific">Haemaphysalis longicornis</name>
    <name type="common">Bush tick</name>
    <dbReference type="NCBI Taxonomy" id="44386"/>
    <lineage>
        <taxon>Eukaryota</taxon>
        <taxon>Metazoa</taxon>
        <taxon>Ecdysozoa</taxon>
        <taxon>Arthropoda</taxon>
        <taxon>Chelicerata</taxon>
        <taxon>Arachnida</taxon>
        <taxon>Acari</taxon>
        <taxon>Parasitiformes</taxon>
        <taxon>Ixodida</taxon>
        <taxon>Ixodoidea</taxon>
        <taxon>Ixodidae</taxon>
        <taxon>Haemaphysalinae</taxon>
        <taxon>Haemaphysalis</taxon>
    </lineage>
</organism>
<accession>A0A9J6FYG8</accession>
<dbReference type="Proteomes" id="UP000821853">
    <property type="component" value="Chromosome 3"/>
</dbReference>
<protein>
    <submittedName>
        <fullName evidence="1">Uncharacterized protein</fullName>
    </submittedName>
</protein>
<comment type="caution">
    <text evidence="1">The sequence shown here is derived from an EMBL/GenBank/DDBJ whole genome shotgun (WGS) entry which is preliminary data.</text>
</comment>
<dbReference type="VEuPathDB" id="VectorBase:HLOH_056099"/>
<sequence length="80" mass="8829">MTLFAIAKALNQLVGTNYYASKLQNGDVLVEVHTREQSAKIMELAKIDDTNVTTSTHCSQNLFKGVVSESELFHCPDAEI</sequence>
<keyword evidence="2" id="KW-1185">Reference proteome</keyword>
<evidence type="ECO:0000313" key="1">
    <source>
        <dbReference type="EMBL" id="KAH9371150.1"/>
    </source>
</evidence>
<dbReference type="EMBL" id="JABSTR010000005">
    <property type="protein sequence ID" value="KAH9371150.1"/>
    <property type="molecule type" value="Genomic_DNA"/>
</dbReference>
<evidence type="ECO:0000313" key="2">
    <source>
        <dbReference type="Proteomes" id="UP000821853"/>
    </source>
</evidence>
<gene>
    <name evidence="1" type="ORF">HPB48_018588</name>
</gene>
<name>A0A9J6FYG8_HAELO</name>
<proteinExistence type="predicted"/>